<feature type="compositionally biased region" description="Low complexity" evidence="1">
    <location>
        <begin position="124"/>
        <end position="151"/>
    </location>
</feature>
<dbReference type="EMBL" id="NRRY01000048">
    <property type="protein sequence ID" value="MBK1620782.1"/>
    <property type="molecule type" value="Genomic_DNA"/>
</dbReference>
<dbReference type="Proteomes" id="UP001138768">
    <property type="component" value="Unassembled WGS sequence"/>
</dbReference>
<name>A0A9X0WCA3_9GAMM</name>
<dbReference type="AlphaFoldDB" id="A0A9X0WCA3"/>
<dbReference type="Pfam" id="PF13441">
    <property type="entry name" value="Gly-zipper_YMGG"/>
    <property type="match status" value="1"/>
</dbReference>
<gene>
    <name evidence="3" type="ORF">CKO42_20575</name>
</gene>
<sequence length="200" mass="20394">MILSTTAWKIPMHKLLVLTITALITISLSGCLATTGGTNEQTGTAVGTAGGALLGGIIANNTGNNTLMGALIGGAVGGLIGNRIGAALDERERKELALMTERAARAKANRPITTEIPPKPQKVAKTSSSKSSSSSGSSSKSKAATTAKPTKLTVTPGEIYTKSDGQQCRNISQVAVKDGKTYKDSATMCKSGSDWTAAAV</sequence>
<feature type="domain" description="YMGG-like Gly-zipper" evidence="2">
    <location>
        <begin position="39"/>
        <end position="82"/>
    </location>
</feature>
<proteinExistence type="predicted"/>
<evidence type="ECO:0000313" key="4">
    <source>
        <dbReference type="Proteomes" id="UP001138768"/>
    </source>
</evidence>
<comment type="caution">
    <text evidence="3">The sequence shown here is derived from an EMBL/GenBank/DDBJ whole genome shotgun (WGS) entry which is preliminary data.</text>
</comment>
<feature type="compositionally biased region" description="Polar residues" evidence="1">
    <location>
        <begin position="163"/>
        <end position="173"/>
    </location>
</feature>
<evidence type="ECO:0000259" key="2">
    <source>
        <dbReference type="Pfam" id="PF13441"/>
    </source>
</evidence>
<feature type="region of interest" description="Disordered" evidence="1">
    <location>
        <begin position="104"/>
        <end position="200"/>
    </location>
</feature>
<accession>A0A9X0WCA3</accession>
<organism evidence="3 4">
    <name type="scientific">Lamprobacter modestohalophilus</name>
    <dbReference type="NCBI Taxonomy" id="1064514"/>
    <lineage>
        <taxon>Bacteria</taxon>
        <taxon>Pseudomonadati</taxon>
        <taxon>Pseudomonadota</taxon>
        <taxon>Gammaproteobacteria</taxon>
        <taxon>Chromatiales</taxon>
        <taxon>Chromatiaceae</taxon>
        <taxon>Lamprobacter</taxon>
    </lineage>
</organism>
<protein>
    <recommendedName>
        <fullName evidence="2">YMGG-like Gly-zipper domain-containing protein</fullName>
    </recommendedName>
</protein>
<keyword evidence="4" id="KW-1185">Reference proteome</keyword>
<evidence type="ECO:0000313" key="3">
    <source>
        <dbReference type="EMBL" id="MBK1620782.1"/>
    </source>
</evidence>
<evidence type="ECO:0000256" key="1">
    <source>
        <dbReference type="SAM" id="MobiDB-lite"/>
    </source>
</evidence>
<reference evidence="3 4" key="1">
    <citation type="journal article" date="2020" name="Microorganisms">
        <title>Osmotic Adaptation and Compatible Solute Biosynthesis of Phototrophic Bacteria as Revealed from Genome Analyses.</title>
        <authorList>
            <person name="Imhoff J.F."/>
            <person name="Rahn T."/>
            <person name="Kunzel S."/>
            <person name="Keller A."/>
            <person name="Neulinger S.C."/>
        </authorList>
    </citation>
    <scope>NUCLEOTIDE SEQUENCE [LARGE SCALE GENOMIC DNA]</scope>
    <source>
        <strain evidence="3 4">DSM 25653</strain>
    </source>
</reference>
<dbReference type="InterPro" id="IPR027367">
    <property type="entry name" value="Gly-zipper_YMGG"/>
</dbReference>